<dbReference type="SMART" id="SM00906">
    <property type="entry name" value="Fungal_trans"/>
    <property type="match status" value="1"/>
</dbReference>
<dbReference type="PANTHER" id="PTHR31313">
    <property type="entry name" value="TY1 ENHANCER ACTIVATOR"/>
    <property type="match status" value="1"/>
</dbReference>
<reference evidence="10" key="1">
    <citation type="journal article" date="2021" name="Nat. Commun.">
        <title>Genetic determinants of endophytism in the Arabidopsis root mycobiome.</title>
        <authorList>
            <person name="Mesny F."/>
            <person name="Miyauchi S."/>
            <person name="Thiergart T."/>
            <person name="Pickel B."/>
            <person name="Atanasova L."/>
            <person name="Karlsson M."/>
            <person name="Huettel B."/>
            <person name="Barry K.W."/>
            <person name="Haridas S."/>
            <person name="Chen C."/>
            <person name="Bauer D."/>
            <person name="Andreopoulos W."/>
            <person name="Pangilinan J."/>
            <person name="LaButti K."/>
            <person name="Riley R."/>
            <person name="Lipzen A."/>
            <person name="Clum A."/>
            <person name="Drula E."/>
            <person name="Henrissat B."/>
            <person name="Kohler A."/>
            <person name="Grigoriev I.V."/>
            <person name="Martin F.M."/>
            <person name="Hacquard S."/>
        </authorList>
    </citation>
    <scope>NUCLEOTIDE SEQUENCE</scope>
    <source>
        <strain evidence="10">MPI-SDFR-AT-0068</strain>
    </source>
</reference>
<keyword evidence="2" id="KW-0479">Metal-binding</keyword>
<evidence type="ECO:0000256" key="6">
    <source>
        <dbReference type="ARBA" id="ARBA00023163"/>
    </source>
</evidence>
<dbReference type="GO" id="GO:0003677">
    <property type="term" value="F:DNA binding"/>
    <property type="evidence" value="ECO:0007669"/>
    <property type="project" value="UniProtKB-KW"/>
</dbReference>
<keyword evidence="6" id="KW-0804">Transcription</keyword>
<dbReference type="GO" id="GO:0006351">
    <property type="term" value="P:DNA-templated transcription"/>
    <property type="evidence" value="ECO:0007669"/>
    <property type="project" value="InterPro"/>
</dbReference>
<dbReference type="Proteomes" id="UP000813427">
    <property type="component" value="Unassembled WGS sequence"/>
</dbReference>
<feature type="compositionally biased region" description="Polar residues" evidence="8">
    <location>
        <begin position="142"/>
        <end position="154"/>
    </location>
</feature>
<feature type="domain" description="Zn(2)-C6 fungal-type" evidence="9">
    <location>
        <begin position="32"/>
        <end position="62"/>
    </location>
</feature>
<dbReference type="GO" id="GO:0005634">
    <property type="term" value="C:nucleus"/>
    <property type="evidence" value="ECO:0007669"/>
    <property type="project" value="UniProtKB-SubCell"/>
</dbReference>
<dbReference type="Pfam" id="PF00172">
    <property type="entry name" value="Zn_clus"/>
    <property type="match status" value="1"/>
</dbReference>
<gene>
    <name evidence="10" type="ORF">BKA59DRAFT_418660</name>
</gene>
<evidence type="ECO:0000256" key="8">
    <source>
        <dbReference type="SAM" id="MobiDB-lite"/>
    </source>
</evidence>
<keyword evidence="11" id="KW-1185">Reference proteome</keyword>
<dbReference type="CDD" id="cd00067">
    <property type="entry name" value="GAL4"/>
    <property type="match status" value="1"/>
</dbReference>
<feature type="region of interest" description="Disordered" evidence="8">
    <location>
        <begin position="88"/>
        <end position="122"/>
    </location>
</feature>
<evidence type="ECO:0000313" key="11">
    <source>
        <dbReference type="Proteomes" id="UP000813427"/>
    </source>
</evidence>
<keyword evidence="4" id="KW-0805">Transcription regulation</keyword>
<dbReference type="PROSITE" id="PS50048">
    <property type="entry name" value="ZN2_CY6_FUNGAL_2"/>
    <property type="match status" value="1"/>
</dbReference>
<dbReference type="Gene3D" id="4.10.240.10">
    <property type="entry name" value="Zn(2)-C6 fungal-type DNA-binding domain"/>
    <property type="match status" value="1"/>
</dbReference>
<keyword evidence="5" id="KW-0238">DNA-binding</keyword>
<dbReference type="PANTHER" id="PTHR31313:SF85">
    <property type="entry name" value="ZN(II)2CYS6 TRANSCRIPTION FACTOR (EUROFUNG)"/>
    <property type="match status" value="1"/>
</dbReference>
<dbReference type="SUPFAM" id="SSF57701">
    <property type="entry name" value="Zn2/Cys6 DNA-binding domain"/>
    <property type="match status" value="1"/>
</dbReference>
<dbReference type="InterPro" id="IPR007219">
    <property type="entry name" value="XnlR_reg_dom"/>
</dbReference>
<dbReference type="AlphaFoldDB" id="A0A8K0RZI7"/>
<keyword evidence="7" id="KW-0539">Nucleus</keyword>
<feature type="region of interest" description="Disordered" evidence="8">
    <location>
        <begin position="142"/>
        <end position="162"/>
    </location>
</feature>
<evidence type="ECO:0000256" key="3">
    <source>
        <dbReference type="ARBA" id="ARBA00022833"/>
    </source>
</evidence>
<dbReference type="Pfam" id="PF04082">
    <property type="entry name" value="Fungal_trans"/>
    <property type="match status" value="1"/>
</dbReference>
<dbReference type="PROSITE" id="PS00463">
    <property type="entry name" value="ZN2_CY6_FUNGAL_1"/>
    <property type="match status" value="1"/>
</dbReference>
<dbReference type="CDD" id="cd12148">
    <property type="entry name" value="fungal_TF_MHR"/>
    <property type="match status" value="1"/>
</dbReference>
<protein>
    <submittedName>
        <fullName evidence="10">Fungal-specific transcription factor domain-containing protein</fullName>
    </submittedName>
</protein>
<dbReference type="GO" id="GO:0008270">
    <property type="term" value="F:zinc ion binding"/>
    <property type="evidence" value="ECO:0007669"/>
    <property type="project" value="InterPro"/>
</dbReference>
<dbReference type="InterPro" id="IPR051615">
    <property type="entry name" value="Transcr_Regulatory_Elem"/>
</dbReference>
<comment type="subcellular location">
    <subcellularLocation>
        <location evidence="1">Nucleus</location>
    </subcellularLocation>
</comment>
<feature type="compositionally biased region" description="Polar residues" evidence="8">
    <location>
        <begin position="1"/>
        <end position="11"/>
    </location>
</feature>
<dbReference type="OrthoDB" id="4161332at2759"/>
<evidence type="ECO:0000256" key="5">
    <source>
        <dbReference type="ARBA" id="ARBA00023125"/>
    </source>
</evidence>
<proteinExistence type="predicted"/>
<comment type="caution">
    <text evidence="10">The sequence shown here is derived from an EMBL/GenBank/DDBJ whole genome shotgun (WGS) entry which is preliminary data.</text>
</comment>
<evidence type="ECO:0000259" key="9">
    <source>
        <dbReference type="PROSITE" id="PS50048"/>
    </source>
</evidence>
<evidence type="ECO:0000256" key="2">
    <source>
        <dbReference type="ARBA" id="ARBA00022723"/>
    </source>
</evidence>
<evidence type="ECO:0000256" key="1">
    <source>
        <dbReference type="ARBA" id="ARBA00004123"/>
    </source>
</evidence>
<keyword evidence="3" id="KW-0862">Zinc</keyword>
<sequence>METNDGQTSEAHGSAGADRSKRRLSRKYRGLTCANCRAKKVRCEGSQPTCKTCEIYHVECRYDKPPPLSQVVAMAKKLQEAEETIQRLQGGVTSTERPEANVPATDTTAQPPTSFTNEDLSTRMHLPPGPSIERNVFEVSPTNHQTHSNHSQDPNRPDPVNTDAAQDALAIDLSVDEHGKICYYGPTSAVHEPLGLASPSTNSLGRGEGSKRTDLRSYLVSRAKESAIWEEFALGNASLQLGLPRQVMAKLLHLHWTWVAPMFMWVYRPAFMRDMTTGGRYYSELLLLVLCAHASKYYDSNHAQLLSSRVRLLLGDEIQKPSSIPTIQALLQLSARELAQGAISQAWLYSGMAFRMSADLGLQHNGPDIADLKGLDPVDLEIRKRLFWSCYFWDKAISLYTGRLPAVTELPRSPIDFMDDSAESETWSPYFEDTSPLTRLAPGQYPIMQSHAVSCFANSCKLSVIINDIIVQLYSKRSRAITESSLNDITTRLDNWRAASPIHLRCNPEFLPTVCPPPHIISQNLLYFTTVILAHRPFWSAPAYYQVCMTAALSMEKLLLLLESSFGFENITYLMGYCIYTGASAVLEDAKNNDGSTHPTMQTFLRALNRGMAKCPLLERSLHIIIKGLKRAPVHRAPPDQSLSDNAASATINSYIPAFPYLNPVSPNDFDMDSYLNSMSMDAMASLDCYPELQIDLDEMMRHAPA</sequence>
<feature type="region of interest" description="Disordered" evidence="8">
    <location>
        <begin position="1"/>
        <end position="23"/>
    </location>
</feature>
<evidence type="ECO:0000256" key="4">
    <source>
        <dbReference type="ARBA" id="ARBA00023015"/>
    </source>
</evidence>
<dbReference type="InterPro" id="IPR001138">
    <property type="entry name" value="Zn2Cys6_DnaBD"/>
</dbReference>
<name>A0A8K0RZI7_9HYPO</name>
<dbReference type="EMBL" id="JAGPXF010000004">
    <property type="protein sequence ID" value="KAH7245564.1"/>
    <property type="molecule type" value="Genomic_DNA"/>
</dbReference>
<dbReference type="InterPro" id="IPR036864">
    <property type="entry name" value="Zn2-C6_fun-type_DNA-bd_sf"/>
</dbReference>
<dbReference type="GO" id="GO:0000981">
    <property type="term" value="F:DNA-binding transcription factor activity, RNA polymerase II-specific"/>
    <property type="evidence" value="ECO:0007669"/>
    <property type="project" value="InterPro"/>
</dbReference>
<evidence type="ECO:0000313" key="10">
    <source>
        <dbReference type="EMBL" id="KAH7245564.1"/>
    </source>
</evidence>
<accession>A0A8K0RZI7</accession>
<dbReference type="SMART" id="SM00066">
    <property type="entry name" value="GAL4"/>
    <property type="match status" value="1"/>
</dbReference>
<evidence type="ECO:0000256" key="7">
    <source>
        <dbReference type="ARBA" id="ARBA00023242"/>
    </source>
</evidence>
<feature type="compositionally biased region" description="Polar residues" evidence="8">
    <location>
        <begin position="104"/>
        <end position="119"/>
    </location>
</feature>
<organism evidence="10 11">
    <name type="scientific">Fusarium tricinctum</name>
    <dbReference type="NCBI Taxonomy" id="61284"/>
    <lineage>
        <taxon>Eukaryota</taxon>
        <taxon>Fungi</taxon>
        <taxon>Dikarya</taxon>
        <taxon>Ascomycota</taxon>
        <taxon>Pezizomycotina</taxon>
        <taxon>Sordariomycetes</taxon>
        <taxon>Hypocreomycetidae</taxon>
        <taxon>Hypocreales</taxon>
        <taxon>Nectriaceae</taxon>
        <taxon>Fusarium</taxon>
        <taxon>Fusarium tricinctum species complex</taxon>
    </lineage>
</organism>